<evidence type="ECO:0000256" key="6">
    <source>
        <dbReference type="ARBA" id="ARBA00022692"/>
    </source>
</evidence>
<evidence type="ECO:0000313" key="13">
    <source>
        <dbReference type="Proteomes" id="UP000538507"/>
    </source>
</evidence>
<feature type="domain" description="AprE-like beta-barrel" evidence="11">
    <location>
        <begin position="362"/>
        <end position="411"/>
    </location>
</feature>
<evidence type="ECO:0000256" key="2">
    <source>
        <dbReference type="ARBA" id="ARBA00009477"/>
    </source>
</evidence>
<evidence type="ECO:0000256" key="8">
    <source>
        <dbReference type="ARBA" id="ARBA00023136"/>
    </source>
</evidence>
<dbReference type="PROSITE" id="PS00543">
    <property type="entry name" value="HLYD_FAMILY"/>
    <property type="match status" value="1"/>
</dbReference>
<keyword evidence="10" id="KW-0175">Coiled coil</keyword>
<dbReference type="InterPro" id="IPR010129">
    <property type="entry name" value="T1SS_HlyD"/>
</dbReference>
<evidence type="ECO:0000256" key="9">
    <source>
        <dbReference type="RuleBase" id="RU365093"/>
    </source>
</evidence>
<dbReference type="GO" id="GO:0009306">
    <property type="term" value="P:protein secretion"/>
    <property type="evidence" value="ECO:0007669"/>
    <property type="project" value="InterPro"/>
</dbReference>
<dbReference type="PANTHER" id="PTHR30386">
    <property type="entry name" value="MEMBRANE FUSION SUBUNIT OF EMRAB-TOLC MULTIDRUG EFFLUX PUMP"/>
    <property type="match status" value="1"/>
</dbReference>
<dbReference type="PRINTS" id="PR01490">
    <property type="entry name" value="RTXTOXIND"/>
</dbReference>
<dbReference type="PANTHER" id="PTHR30386:SF27">
    <property type="entry name" value="MEMBRANE FUSION PROTEIN (MFP) FAMILY PROTEIN"/>
    <property type="match status" value="1"/>
</dbReference>
<dbReference type="InterPro" id="IPR006144">
    <property type="entry name" value="Secretion_HlyD_CS"/>
</dbReference>
<proteinExistence type="inferred from homology"/>
<evidence type="ECO:0000256" key="5">
    <source>
        <dbReference type="ARBA" id="ARBA00022519"/>
    </source>
</evidence>
<gene>
    <name evidence="12" type="ORF">GGE16_004427</name>
</gene>
<dbReference type="Pfam" id="PF26002">
    <property type="entry name" value="Beta-barrel_AprE"/>
    <property type="match status" value="1"/>
</dbReference>
<dbReference type="InterPro" id="IPR050739">
    <property type="entry name" value="MFP"/>
</dbReference>
<comment type="similarity">
    <text evidence="2 9">Belongs to the membrane fusion protein (MFP) (TC 8.A.1) family.</text>
</comment>
<evidence type="ECO:0000256" key="10">
    <source>
        <dbReference type="SAM" id="Coils"/>
    </source>
</evidence>
<keyword evidence="7 9" id="KW-1133">Transmembrane helix</keyword>
<feature type="coiled-coil region" evidence="10">
    <location>
        <begin position="291"/>
        <end position="325"/>
    </location>
</feature>
<keyword evidence="6 9" id="KW-0812">Transmembrane</keyword>
<dbReference type="Gene3D" id="2.40.30.170">
    <property type="match status" value="1"/>
</dbReference>
<name>A0AAE2MMR7_RHILE</name>
<dbReference type="NCBIfam" id="TIGR01843">
    <property type="entry name" value="type_I_hlyD"/>
    <property type="match status" value="1"/>
</dbReference>
<evidence type="ECO:0000256" key="3">
    <source>
        <dbReference type="ARBA" id="ARBA00022448"/>
    </source>
</evidence>
<keyword evidence="5 9" id="KW-0997">Cell inner membrane</keyword>
<keyword evidence="8 9" id="KW-0472">Membrane</keyword>
<evidence type="ECO:0000313" key="12">
    <source>
        <dbReference type="EMBL" id="MBB4292351.1"/>
    </source>
</evidence>
<evidence type="ECO:0000256" key="1">
    <source>
        <dbReference type="ARBA" id="ARBA00004377"/>
    </source>
</evidence>
<evidence type="ECO:0000256" key="4">
    <source>
        <dbReference type="ARBA" id="ARBA00022475"/>
    </source>
</evidence>
<keyword evidence="4 9" id="KW-1003">Cell membrane</keyword>
<evidence type="ECO:0000256" key="7">
    <source>
        <dbReference type="ARBA" id="ARBA00022989"/>
    </source>
</evidence>
<evidence type="ECO:0000259" key="11">
    <source>
        <dbReference type="Pfam" id="PF26002"/>
    </source>
</evidence>
<dbReference type="InterPro" id="IPR058982">
    <property type="entry name" value="Beta-barrel_AprE"/>
</dbReference>
<keyword evidence="3 9" id="KW-0813">Transport</keyword>
<organism evidence="12 13">
    <name type="scientific">Rhizobium leguminosarum</name>
    <dbReference type="NCBI Taxonomy" id="384"/>
    <lineage>
        <taxon>Bacteria</taxon>
        <taxon>Pseudomonadati</taxon>
        <taxon>Pseudomonadota</taxon>
        <taxon>Alphaproteobacteria</taxon>
        <taxon>Hyphomicrobiales</taxon>
        <taxon>Rhizobiaceae</taxon>
        <taxon>Rhizobium/Agrobacterium group</taxon>
        <taxon>Rhizobium</taxon>
    </lineage>
</organism>
<dbReference type="EMBL" id="JACIGO010000005">
    <property type="protein sequence ID" value="MBB4292351.1"/>
    <property type="molecule type" value="Genomic_DNA"/>
</dbReference>
<sequence>MGLAERQRRRMKGNVAKAVRYAGLPPRPLARSDHEFLAPALEILETPASPVRLALILIICAFVTTALIWSYIGRIDIIAAAQGKIQPTGRVKVVQPLLTGKVKALPPPNGAPVKSGDILLELDPTDAIADETDATKGLASVRSEVRRRKAAVDYVRSQESDQPLPTISWDADVPEELRRREEGILRGDLEQFQAAAASLDAQKYQKEVERDRLVVTVAAQNSLVETLKERVAMRSALASKDAGTMASVIDATETLKEQATQLAVQESHLADAVAGIEVFAREKDKLTRTFLSDQLGRLGDAERRVEELEQRLAKARNVREQMTLRSPIDGTVQASSITSVGQVVTVGQDVMRVVPEGSALELEVYALNKDIGFIKIGQDAVVKLEAFPFTRYGTIAAHVTKIAADAIPEPDAARREGDPAARQAETTFGGAERMQNLVFPVTLSLETDQISADGRNVKLSAGMAAIAEVRTGERRMLEYVFSPLVEVAEEALHER</sequence>
<dbReference type="AlphaFoldDB" id="A0AAE2MMR7"/>
<dbReference type="Proteomes" id="UP000538507">
    <property type="component" value="Unassembled WGS sequence"/>
</dbReference>
<reference evidence="12 13" key="1">
    <citation type="submission" date="2020-08" db="EMBL/GenBank/DDBJ databases">
        <title>Genomic Encyclopedia of Type Strains, Phase IV (KMG-V): Genome sequencing to study the core and pangenomes of soil and plant-associated prokaryotes.</title>
        <authorList>
            <person name="Whitman W."/>
        </authorList>
    </citation>
    <scope>NUCLEOTIDE SEQUENCE [LARGE SCALE GENOMIC DNA]</scope>
    <source>
        <strain evidence="12 13">SEMIA 415</strain>
    </source>
</reference>
<dbReference type="GO" id="GO:0005886">
    <property type="term" value="C:plasma membrane"/>
    <property type="evidence" value="ECO:0007669"/>
    <property type="project" value="UniProtKB-SubCell"/>
</dbReference>
<comment type="subcellular location">
    <subcellularLocation>
        <location evidence="1 9">Cell inner membrane</location>
        <topology evidence="1 9">Single-pass membrane protein</topology>
    </subcellularLocation>
</comment>
<feature type="transmembrane region" description="Helical" evidence="9">
    <location>
        <begin position="53"/>
        <end position="72"/>
    </location>
</feature>
<accession>A0AAE2MMR7</accession>
<protein>
    <recommendedName>
        <fullName evidence="9">Membrane fusion protein (MFP) family protein</fullName>
    </recommendedName>
</protein>
<comment type="caution">
    <text evidence="12">The sequence shown here is derived from an EMBL/GenBank/DDBJ whole genome shotgun (WGS) entry which is preliminary data.</text>
</comment>